<reference evidence="1 2" key="1">
    <citation type="journal article" date="2016" name="Nat. Commun.">
        <title>Thousands of microbial genomes shed light on interconnected biogeochemical processes in an aquifer system.</title>
        <authorList>
            <person name="Anantharaman K."/>
            <person name="Brown C.T."/>
            <person name="Hug L.A."/>
            <person name="Sharon I."/>
            <person name="Castelle C.J."/>
            <person name="Probst A.J."/>
            <person name="Thomas B.C."/>
            <person name="Singh A."/>
            <person name="Wilkins M.J."/>
            <person name="Karaoz U."/>
            <person name="Brodie E.L."/>
            <person name="Williams K.H."/>
            <person name="Hubbard S.S."/>
            <person name="Banfield J.F."/>
        </authorList>
    </citation>
    <scope>NUCLEOTIDE SEQUENCE [LARGE SCALE GENOMIC DNA]</scope>
</reference>
<organism evidence="1 2">
    <name type="scientific">Candidatus Terrybacteria bacterium RIFCSPHIGHO2_01_FULL_43_35</name>
    <dbReference type="NCBI Taxonomy" id="1802361"/>
    <lineage>
        <taxon>Bacteria</taxon>
        <taxon>Candidatus Terryibacteriota</taxon>
    </lineage>
</organism>
<evidence type="ECO:0000313" key="2">
    <source>
        <dbReference type="Proteomes" id="UP000178869"/>
    </source>
</evidence>
<protein>
    <recommendedName>
        <fullName evidence="3">Thymidylate kinase-like domain-containing protein</fullName>
    </recommendedName>
</protein>
<gene>
    <name evidence="1" type="ORF">A2828_00940</name>
</gene>
<dbReference type="InterPro" id="IPR027417">
    <property type="entry name" value="P-loop_NTPase"/>
</dbReference>
<dbReference type="EMBL" id="MHSR01000024">
    <property type="protein sequence ID" value="OHA45971.1"/>
    <property type="molecule type" value="Genomic_DNA"/>
</dbReference>
<dbReference type="Proteomes" id="UP000178869">
    <property type="component" value="Unassembled WGS sequence"/>
</dbReference>
<evidence type="ECO:0000313" key="1">
    <source>
        <dbReference type="EMBL" id="OHA45971.1"/>
    </source>
</evidence>
<dbReference type="SUPFAM" id="SSF52540">
    <property type="entry name" value="P-loop containing nucleoside triphosphate hydrolases"/>
    <property type="match status" value="1"/>
</dbReference>
<sequence>MDAANLKDRAKRILEYLDPEGVKSRALPRPVIIEFTGSPDAGKTTIIDALDPFFRRLGFRVMRPQEGAEVIRHVPRSDYEYNIRTGVYQLGLVIDGSYDRFTDLFILDRGLYDLSCWMEYWARKGQIDRDKANFYRKFFGDPKWLSKIDICFFVVCEPEEAIKRNQLAIPLDEFGETTNPESVKALVDITRKTYAYWHARGAPVVMVDTTNVAPKEVAAEIIDKTLEMLEIRFDLK</sequence>
<accession>A0A1G2PEE5</accession>
<dbReference type="Gene3D" id="3.40.50.300">
    <property type="entry name" value="P-loop containing nucleotide triphosphate hydrolases"/>
    <property type="match status" value="1"/>
</dbReference>
<comment type="caution">
    <text evidence="1">The sequence shown here is derived from an EMBL/GenBank/DDBJ whole genome shotgun (WGS) entry which is preliminary data.</text>
</comment>
<name>A0A1G2PEE5_9BACT</name>
<proteinExistence type="predicted"/>
<evidence type="ECO:0008006" key="3">
    <source>
        <dbReference type="Google" id="ProtNLM"/>
    </source>
</evidence>
<dbReference type="AlphaFoldDB" id="A0A1G2PEE5"/>